<dbReference type="PANTHER" id="PTHR10545:SF29">
    <property type="entry name" value="GH14572P-RELATED"/>
    <property type="match status" value="1"/>
</dbReference>
<gene>
    <name evidence="5" type="ORF">OUY22_27670</name>
</gene>
<dbReference type="SUPFAM" id="SSF55729">
    <property type="entry name" value="Acyl-CoA N-acyltransferases (Nat)"/>
    <property type="match status" value="1"/>
</dbReference>
<keyword evidence="2" id="KW-0012">Acyltransferase</keyword>
<feature type="domain" description="N-acetyltransferase" evidence="4">
    <location>
        <begin position="1"/>
        <end position="157"/>
    </location>
</feature>
<dbReference type="Pfam" id="PF00583">
    <property type="entry name" value="Acetyltransf_1"/>
    <property type="match status" value="1"/>
</dbReference>
<reference evidence="5" key="1">
    <citation type="submission" date="2022-11" db="EMBL/GenBank/DDBJ databases">
        <title>Nonomuraea corallina sp. nov., a new species of the genus Nonomuraea isolated from sea side sediment in Thai sea.</title>
        <authorList>
            <person name="Ngamcharungchit C."/>
            <person name="Matsumoto A."/>
            <person name="Suriyachadkun C."/>
            <person name="Panbangred W."/>
            <person name="Inahashi Y."/>
            <person name="Intra B."/>
        </authorList>
    </citation>
    <scope>NUCLEOTIDE SEQUENCE</scope>
    <source>
        <strain evidence="5">MCN248</strain>
    </source>
</reference>
<dbReference type="InterPro" id="IPR000182">
    <property type="entry name" value="GNAT_dom"/>
</dbReference>
<evidence type="ECO:0000256" key="1">
    <source>
        <dbReference type="ARBA" id="ARBA00022679"/>
    </source>
</evidence>
<keyword evidence="3" id="KW-0175">Coiled coil</keyword>
<dbReference type="EMBL" id="JAPNNL010000143">
    <property type="protein sequence ID" value="MDA0637198.1"/>
    <property type="molecule type" value="Genomic_DNA"/>
</dbReference>
<name>A0ABT4SJ15_9ACTN</name>
<feature type="coiled-coil region" evidence="3">
    <location>
        <begin position="13"/>
        <end position="40"/>
    </location>
</feature>
<evidence type="ECO:0000259" key="4">
    <source>
        <dbReference type="PROSITE" id="PS51186"/>
    </source>
</evidence>
<dbReference type="CDD" id="cd04301">
    <property type="entry name" value="NAT_SF"/>
    <property type="match status" value="1"/>
</dbReference>
<sequence length="161" mass="18258">MIRSATPADVPAIHQMIRELADYEKALDEARATEEQLHRALFGPEPKVFAHMAEDDGGEVVGFALWFLSFSTWTGTHGVYLEDLYVRPQHRGGGHGKALLAELARICVERGYERFEWSVLDWNEPSINFYRSIGAVPCDDWVRYRLSGDSLERFGLARASN</sequence>
<evidence type="ECO:0000313" key="5">
    <source>
        <dbReference type="EMBL" id="MDA0637198.1"/>
    </source>
</evidence>
<evidence type="ECO:0000256" key="2">
    <source>
        <dbReference type="ARBA" id="ARBA00023315"/>
    </source>
</evidence>
<evidence type="ECO:0000313" key="6">
    <source>
        <dbReference type="Proteomes" id="UP001144036"/>
    </source>
</evidence>
<dbReference type="Gene3D" id="3.40.630.30">
    <property type="match status" value="1"/>
</dbReference>
<dbReference type="InterPro" id="IPR016181">
    <property type="entry name" value="Acyl_CoA_acyltransferase"/>
</dbReference>
<accession>A0ABT4SJ15</accession>
<keyword evidence="6" id="KW-1185">Reference proteome</keyword>
<comment type="caution">
    <text evidence="5">The sequence shown here is derived from an EMBL/GenBank/DDBJ whole genome shotgun (WGS) entry which is preliminary data.</text>
</comment>
<keyword evidence="1" id="KW-0808">Transferase</keyword>
<dbReference type="InterPro" id="IPR051016">
    <property type="entry name" value="Diverse_Substrate_AcTransf"/>
</dbReference>
<protein>
    <submittedName>
        <fullName evidence="5">GNAT family N-acetyltransferase</fullName>
    </submittedName>
</protein>
<organism evidence="5 6">
    <name type="scientific">Nonomuraea corallina</name>
    <dbReference type="NCBI Taxonomy" id="2989783"/>
    <lineage>
        <taxon>Bacteria</taxon>
        <taxon>Bacillati</taxon>
        <taxon>Actinomycetota</taxon>
        <taxon>Actinomycetes</taxon>
        <taxon>Streptosporangiales</taxon>
        <taxon>Streptosporangiaceae</taxon>
        <taxon>Nonomuraea</taxon>
    </lineage>
</organism>
<proteinExistence type="predicted"/>
<dbReference type="PROSITE" id="PS51186">
    <property type="entry name" value="GNAT"/>
    <property type="match status" value="1"/>
</dbReference>
<dbReference type="RefSeq" id="WP_270158104.1">
    <property type="nucleotide sequence ID" value="NZ_JAPNNL010000143.1"/>
</dbReference>
<dbReference type="Proteomes" id="UP001144036">
    <property type="component" value="Unassembled WGS sequence"/>
</dbReference>
<dbReference type="PANTHER" id="PTHR10545">
    <property type="entry name" value="DIAMINE N-ACETYLTRANSFERASE"/>
    <property type="match status" value="1"/>
</dbReference>
<evidence type="ECO:0000256" key="3">
    <source>
        <dbReference type="SAM" id="Coils"/>
    </source>
</evidence>